<feature type="domain" description="Flavin reductase like" evidence="2">
    <location>
        <begin position="28"/>
        <end position="174"/>
    </location>
</feature>
<dbReference type="InterPro" id="IPR012349">
    <property type="entry name" value="Split_barrel_FMN-bd"/>
</dbReference>
<dbReference type="SUPFAM" id="SSF50475">
    <property type="entry name" value="FMN-binding split barrel"/>
    <property type="match status" value="1"/>
</dbReference>
<dbReference type="EMBL" id="CP158568">
    <property type="protein sequence ID" value="XBY44002.1"/>
    <property type="molecule type" value="Genomic_DNA"/>
</dbReference>
<dbReference type="Gene3D" id="2.30.110.10">
    <property type="entry name" value="Electron Transport, Fmn-binding Protein, Chain A"/>
    <property type="match status" value="1"/>
</dbReference>
<dbReference type="GO" id="GO:0006208">
    <property type="term" value="P:pyrimidine nucleobase catabolic process"/>
    <property type="evidence" value="ECO:0007669"/>
    <property type="project" value="TreeGrafter"/>
</dbReference>
<dbReference type="AlphaFoldDB" id="A0AAU7X8C6"/>
<evidence type="ECO:0000256" key="1">
    <source>
        <dbReference type="ARBA" id="ARBA00023002"/>
    </source>
</evidence>
<organism evidence="3">
    <name type="scientific">Methyloraptor flagellatus</name>
    <dbReference type="NCBI Taxonomy" id="3162530"/>
    <lineage>
        <taxon>Bacteria</taxon>
        <taxon>Pseudomonadati</taxon>
        <taxon>Pseudomonadota</taxon>
        <taxon>Alphaproteobacteria</taxon>
        <taxon>Hyphomicrobiales</taxon>
        <taxon>Ancalomicrobiaceae</taxon>
        <taxon>Methyloraptor</taxon>
    </lineage>
</organism>
<evidence type="ECO:0000313" key="3">
    <source>
        <dbReference type="EMBL" id="XBY44002.1"/>
    </source>
</evidence>
<dbReference type="RefSeq" id="WP_407049098.1">
    <property type="nucleotide sequence ID" value="NZ_CP158568.1"/>
</dbReference>
<reference evidence="3" key="1">
    <citation type="submission" date="2024-06" db="EMBL/GenBank/DDBJ databases">
        <title>Methylostella associata gen. nov., sp. nov., a novel Ancalomicrobiaceae-affiliated facultatively methylotrophic bacteria that feed on methanotrophs of the genus Methylococcus.</title>
        <authorList>
            <person name="Saltykova V."/>
            <person name="Danilova O.V."/>
            <person name="Oshkin I.Y."/>
            <person name="Belova S.E."/>
            <person name="Pimenov N.V."/>
            <person name="Dedysh S.N."/>
        </authorList>
    </citation>
    <scope>NUCLEOTIDE SEQUENCE</scope>
    <source>
        <strain evidence="3">S20</strain>
    </source>
</reference>
<dbReference type="GO" id="GO:0010181">
    <property type="term" value="F:FMN binding"/>
    <property type="evidence" value="ECO:0007669"/>
    <property type="project" value="InterPro"/>
</dbReference>
<dbReference type="PANTHER" id="PTHR30466:SF1">
    <property type="entry name" value="FMN REDUCTASE (NADH) RUTF"/>
    <property type="match status" value="1"/>
</dbReference>
<name>A0AAU7X8C6_9HYPH</name>
<dbReference type="InterPro" id="IPR002563">
    <property type="entry name" value="Flavin_Rdtase-like_dom"/>
</dbReference>
<dbReference type="InterPro" id="IPR050268">
    <property type="entry name" value="NADH-dep_flavin_reductase"/>
</dbReference>
<proteinExistence type="predicted"/>
<gene>
    <name evidence="3" type="ORF">ABS361_18395</name>
</gene>
<dbReference type="KEGG" id="mflg:ABS361_18395"/>
<evidence type="ECO:0000259" key="2">
    <source>
        <dbReference type="SMART" id="SM00903"/>
    </source>
</evidence>
<sequence>MTLATRLDSTPGSLPFPTVDKQAFRNGMARLAAAVNIITSRGPEGWCGFTASAVTSVTDSPATLLVCINRGTQSYLPIVNSGLLCVNTTAAVHEDLAMRFSGGVKDMAARFEGAVWIEGETRVPRLADAAVAFECRLTQVVAVGSHDVLICEVVAVHEGEEDSSLVYVGRKFRSL</sequence>
<dbReference type="EC" id="1.-.-.-" evidence="3"/>
<accession>A0AAU7X8C6</accession>
<dbReference type="SMART" id="SM00903">
    <property type="entry name" value="Flavin_Reduct"/>
    <property type="match status" value="1"/>
</dbReference>
<dbReference type="GO" id="GO:0042602">
    <property type="term" value="F:riboflavin reductase (NADPH) activity"/>
    <property type="evidence" value="ECO:0007669"/>
    <property type="project" value="TreeGrafter"/>
</dbReference>
<dbReference type="Pfam" id="PF01613">
    <property type="entry name" value="Flavin_Reduct"/>
    <property type="match status" value="1"/>
</dbReference>
<protein>
    <submittedName>
        <fullName evidence="3">Flavin reductase family protein</fullName>
        <ecNumber evidence="3">1.-.-.-</ecNumber>
    </submittedName>
</protein>
<dbReference type="PANTHER" id="PTHR30466">
    <property type="entry name" value="FLAVIN REDUCTASE"/>
    <property type="match status" value="1"/>
</dbReference>
<keyword evidence="1 3" id="KW-0560">Oxidoreductase</keyword>